<organism evidence="2 3">
    <name type="scientific">Apiospora kogelbergensis</name>
    <dbReference type="NCBI Taxonomy" id="1337665"/>
    <lineage>
        <taxon>Eukaryota</taxon>
        <taxon>Fungi</taxon>
        <taxon>Dikarya</taxon>
        <taxon>Ascomycota</taxon>
        <taxon>Pezizomycotina</taxon>
        <taxon>Sordariomycetes</taxon>
        <taxon>Xylariomycetidae</taxon>
        <taxon>Amphisphaeriales</taxon>
        <taxon>Apiosporaceae</taxon>
        <taxon>Apiospora</taxon>
    </lineage>
</organism>
<sequence length="249" mass="29010">MPSPPEFPQFSKLPPEIRLMIWEEFLAEDKAGRHVLIRHVHVYSNLRKHQIRTIVATRRLASPLLRVCREARGVFLEFFTVAVDVLCYNSFPQRRRIQPCQHNTHRHHRHHHLGVVYLNPATDIFVAGVVPSFYRATGVPTKYSNLLKRQSNERPRQVIDHIQNVLQLGPFDPDNRPTTSQWPDSTGYIDTTTLPSLRTYKYMEPAYGCHNRVKEWEHIKMSTVHETPQGFASKFEKSGLGPVTKIMKW</sequence>
<comment type="caution">
    <text evidence="2">The sequence shown here is derived from an EMBL/GenBank/DDBJ whole genome shotgun (WGS) entry which is preliminary data.</text>
</comment>
<gene>
    <name evidence="2" type="ORF">PG999_005515</name>
</gene>
<dbReference type="EMBL" id="JAQQWP010000004">
    <property type="protein sequence ID" value="KAK8121395.1"/>
    <property type="molecule type" value="Genomic_DNA"/>
</dbReference>
<evidence type="ECO:0000313" key="2">
    <source>
        <dbReference type="EMBL" id="KAK8121395.1"/>
    </source>
</evidence>
<dbReference type="InterPro" id="IPR045518">
    <property type="entry name" value="2EXR"/>
</dbReference>
<dbReference type="PANTHER" id="PTHR35910">
    <property type="entry name" value="2EXR DOMAIN-CONTAINING PROTEIN"/>
    <property type="match status" value="1"/>
</dbReference>
<dbReference type="AlphaFoldDB" id="A0AAW0R2C6"/>
<keyword evidence="3" id="KW-1185">Reference proteome</keyword>
<accession>A0AAW0R2C6</accession>
<name>A0AAW0R2C6_9PEZI</name>
<dbReference type="Pfam" id="PF20150">
    <property type="entry name" value="2EXR"/>
    <property type="match status" value="1"/>
</dbReference>
<dbReference type="Proteomes" id="UP001392437">
    <property type="component" value="Unassembled WGS sequence"/>
</dbReference>
<dbReference type="PANTHER" id="PTHR35910:SF6">
    <property type="entry name" value="2EXR DOMAIN-CONTAINING PROTEIN"/>
    <property type="match status" value="1"/>
</dbReference>
<proteinExistence type="predicted"/>
<feature type="domain" description="2EXR" evidence="1">
    <location>
        <begin position="7"/>
        <end position="125"/>
    </location>
</feature>
<protein>
    <recommendedName>
        <fullName evidence="1">2EXR domain-containing protein</fullName>
    </recommendedName>
</protein>
<reference evidence="2 3" key="1">
    <citation type="submission" date="2023-01" db="EMBL/GenBank/DDBJ databases">
        <title>Analysis of 21 Apiospora genomes using comparative genomics revels a genus with tremendous synthesis potential of carbohydrate active enzymes and secondary metabolites.</title>
        <authorList>
            <person name="Sorensen T."/>
        </authorList>
    </citation>
    <scope>NUCLEOTIDE SEQUENCE [LARGE SCALE GENOMIC DNA]</scope>
    <source>
        <strain evidence="2 3">CBS 117206</strain>
    </source>
</reference>
<evidence type="ECO:0000259" key="1">
    <source>
        <dbReference type="Pfam" id="PF20150"/>
    </source>
</evidence>
<evidence type="ECO:0000313" key="3">
    <source>
        <dbReference type="Proteomes" id="UP001392437"/>
    </source>
</evidence>